<keyword evidence="6" id="KW-0788">Thiol protease</keyword>
<keyword evidence="11" id="KW-1185">Reference proteome</keyword>
<dbReference type="GO" id="GO:0006508">
    <property type="term" value="P:proteolysis"/>
    <property type="evidence" value="ECO:0007669"/>
    <property type="project" value="UniProtKB-KW"/>
</dbReference>
<keyword evidence="3" id="KW-0645">Protease</keyword>
<dbReference type="EC" id="3.4.19.12" evidence="2"/>
<feature type="compositionally biased region" description="Low complexity" evidence="7">
    <location>
        <begin position="65"/>
        <end position="76"/>
    </location>
</feature>
<keyword evidence="8" id="KW-0472">Membrane</keyword>
<dbReference type="InterPro" id="IPR019400">
    <property type="entry name" value="Peptidase_C65_otubain"/>
</dbReference>
<dbReference type="CDD" id="cd22749">
    <property type="entry name" value="Otubain_C65"/>
    <property type="match status" value="1"/>
</dbReference>
<dbReference type="GO" id="GO:0071108">
    <property type="term" value="P:protein K48-linked deubiquitination"/>
    <property type="evidence" value="ECO:0007669"/>
    <property type="project" value="TreeGrafter"/>
</dbReference>
<evidence type="ECO:0000256" key="8">
    <source>
        <dbReference type="SAM" id="Phobius"/>
    </source>
</evidence>
<feature type="region of interest" description="Disordered" evidence="7">
    <location>
        <begin position="656"/>
        <end position="676"/>
    </location>
</feature>
<dbReference type="Gene3D" id="1.20.1300.20">
    <property type="entry name" value="Peptidase C65 Otubain, subdomain 2"/>
    <property type="match status" value="1"/>
</dbReference>
<feature type="region of interest" description="Disordered" evidence="7">
    <location>
        <begin position="27"/>
        <end position="86"/>
    </location>
</feature>
<dbReference type="GO" id="GO:0004843">
    <property type="term" value="F:cysteine-type deubiquitinase activity"/>
    <property type="evidence" value="ECO:0007669"/>
    <property type="project" value="UniProtKB-EC"/>
</dbReference>
<evidence type="ECO:0000256" key="2">
    <source>
        <dbReference type="ARBA" id="ARBA00012759"/>
    </source>
</evidence>
<dbReference type="PANTHER" id="PTHR12931:SF15">
    <property type="entry name" value="UBIQUITIN THIOESTERASE OTUBAIN-LIKE"/>
    <property type="match status" value="1"/>
</dbReference>
<keyword evidence="5" id="KW-0378">Hydrolase</keyword>
<dbReference type="InterPro" id="IPR038765">
    <property type="entry name" value="Papain-like_cys_pep_sf"/>
</dbReference>
<dbReference type="Proteomes" id="UP001163105">
    <property type="component" value="Unassembled WGS sequence"/>
</dbReference>
<evidence type="ECO:0000259" key="9">
    <source>
        <dbReference type="PROSITE" id="PS50802"/>
    </source>
</evidence>
<evidence type="ECO:0000256" key="6">
    <source>
        <dbReference type="ARBA" id="ARBA00022807"/>
    </source>
</evidence>
<feature type="region of interest" description="Disordered" evidence="7">
    <location>
        <begin position="522"/>
        <end position="594"/>
    </location>
</feature>
<dbReference type="GO" id="GO:0043130">
    <property type="term" value="F:ubiquitin binding"/>
    <property type="evidence" value="ECO:0007669"/>
    <property type="project" value="TreeGrafter"/>
</dbReference>
<feature type="compositionally biased region" description="Polar residues" evidence="7">
    <location>
        <begin position="543"/>
        <end position="553"/>
    </location>
</feature>
<evidence type="ECO:0000256" key="4">
    <source>
        <dbReference type="ARBA" id="ARBA00022786"/>
    </source>
</evidence>
<comment type="catalytic activity">
    <reaction evidence="1">
        <text>Thiol-dependent hydrolysis of ester, thioester, amide, peptide and isopeptide bonds formed by the C-terminal Gly of ubiquitin (a 76-residue protein attached to proteins as an intracellular targeting signal).</text>
        <dbReference type="EC" id="3.4.19.12"/>
    </reaction>
</comment>
<feature type="region of interest" description="Disordered" evidence="7">
    <location>
        <begin position="713"/>
        <end position="734"/>
    </location>
</feature>
<dbReference type="InterPro" id="IPR042468">
    <property type="entry name" value="Peptidase_C65_otubain_sub1"/>
</dbReference>
<feature type="region of interest" description="Disordered" evidence="7">
    <location>
        <begin position="152"/>
        <end position="186"/>
    </location>
</feature>
<dbReference type="PANTHER" id="PTHR12931">
    <property type="entry name" value="UBIQUITIN THIOLESTERASE PROTEIN OTUB"/>
    <property type="match status" value="1"/>
</dbReference>
<accession>A0AB34G7X1</accession>
<evidence type="ECO:0000256" key="1">
    <source>
        <dbReference type="ARBA" id="ARBA00000707"/>
    </source>
</evidence>
<keyword evidence="8" id="KW-1133">Transmembrane helix</keyword>
<feature type="transmembrane region" description="Helical" evidence="8">
    <location>
        <begin position="883"/>
        <end position="903"/>
    </location>
</feature>
<dbReference type="PROSITE" id="PS50802">
    <property type="entry name" value="OTU"/>
    <property type="match status" value="1"/>
</dbReference>
<feature type="compositionally biased region" description="Pro residues" evidence="7">
    <location>
        <begin position="569"/>
        <end position="588"/>
    </location>
</feature>
<feature type="domain" description="OTU" evidence="9">
    <location>
        <begin position="255"/>
        <end position="467"/>
    </location>
</feature>
<feature type="compositionally biased region" description="Pro residues" evidence="7">
    <location>
        <begin position="30"/>
        <end position="41"/>
    </location>
</feature>
<feature type="region of interest" description="Disordered" evidence="7">
    <location>
        <begin position="99"/>
        <end position="129"/>
    </location>
</feature>
<gene>
    <name evidence="10" type="primary">OTUB1</name>
    <name evidence="10" type="ORF">O9K51_01791</name>
</gene>
<comment type="caution">
    <text evidence="10">The sequence shown here is derived from an EMBL/GenBank/DDBJ whole genome shotgun (WGS) entry which is preliminary data.</text>
</comment>
<feature type="compositionally biased region" description="Low complexity" evidence="7">
    <location>
        <begin position="522"/>
        <end position="535"/>
    </location>
</feature>
<dbReference type="InterPro" id="IPR042467">
    <property type="entry name" value="Peptidase_C65_otubain_sub2"/>
</dbReference>
<dbReference type="Gene3D" id="3.40.50.150">
    <property type="entry name" value="Vaccinia Virus protein VP39"/>
    <property type="match status" value="1"/>
</dbReference>
<keyword evidence="8" id="KW-0812">Transmembrane</keyword>
<sequence>MFQPHPAPFGPSSSSCFAASPYGFALGFGIPPPPPPPPPSQPALVPAAARRAGEAVPGPSTTTIARAASASASASGPGAGAGAGPEPGLAIELLRYPPHAGSSSIERTSPSAHAASTSTTGQANSTGAGNRTCGLQLQLQRLDQLHQLPQLHHQGQTRTSRHQLQHQHHHQLPHQHSQHLSQPHHHQQPFYGAVAMDDQGSHDLAAQQEAAKDYQPVLEGPLVGDKTPSDAITHEYAKADAVYVDKTVALPQTYSHYRPIQGDGNCGWRAIGFSYLEKLVEAGDQDKMQGEVARLMSLNHMLSTVGGYTYYDDWADEMLGLVRDLAAILDDPDAAHAMLLRRWNDVSVEGGLIYYLRLLAATYLKANADTYDPFVPDGQGVQTYCSQSIELVNREIEHLGIVALVNVLLKPAGIALEIAYLDRSPGSQVNHHRFTDDGDDGGQGSLAGAPVVYLLYRPDHYDILYRAADNPSPITMQVNRVSSMTHDVQIASNSTSLEAFSTLDFGALSMIPGFSGVSGMSSMSMPLPQPSTSSPVEAAFSPAPQQSPWTSPFSDDLRVQAPQVLPNAAQPPTPSSPTSPIGPSPPTMPGCLSMDQKRPSLVPGGLVASAGYPIRFSPVQLEYDESNSGFRESTFQVKTSTFKNSVWNRAHYGNPDFHPEEWSPEDDGEGRATKKKGRVLLPHDASEARRMGLMHDLLKLCLDGRLTAARLPIDRPGGGLRPQMHPQAPRTATWSTSEGFSSAASAAGIEKVGGQGAKGQPATPFRILDIGTGSGTWAIEAARKYPSAQVLGVDLSDSLLPKGSDTTIPANCKFEVADAADASAPFWRADGDDGIETPFDFIHIRNLIGGGVPDWRALLATAMGRLKPGGQLEFTEVPSVTSAVTLTVFIVVLTTSLAAIILISAGRGGAWEQAAWWLCGWLSELGAQVVRERVDWLPVRAWGSDVLQRRKGKLVQDMLDVGLENWTLMLFGRCGWEEKDTRALLERVKSEIKDPRGRSYMKIVTLKDEETDELVRSFITAKKPLEEEDDGAEEMTLSGSRA</sequence>
<dbReference type="InterPro" id="IPR029063">
    <property type="entry name" value="SAM-dependent_MTases_sf"/>
</dbReference>
<dbReference type="SUPFAM" id="SSF53335">
    <property type="entry name" value="S-adenosyl-L-methionine-dependent methyltransferases"/>
    <property type="match status" value="1"/>
</dbReference>
<organism evidence="10 11">
    <name type="scientific">Purpureocillium lavendulum</name>
    <dbReference type="NCBI Taxonomy" id="1247861"/>
    <lineage>
        <taxon>Eukaryota</taxon>
        <taxon>Fungi</taxon>
        <taxon>Dikarya</taxon>
        <taxon>Ascomycota</taxon>
        <taxon>Pezizomycotina</taxon>
        <taxon>Sordariomycetes</taxon>
        <taxon>Hypocreomycetidae</taxon>
        <taxon>Hypocreales</taxon>
        <taxon>Ophiocordycipitaceae</taxon>
        <taxon>Purpureocillium</taxon>
    </lineage>
</organism>
<dbReference type="EMBL" id="JAQHRD010000001">
    <property type="protein sequence ID" value="KAJ6447016.1"/>
    <property type="molecule type" value="Genomic_DNA"/>
</dbReference>
<dbReference type="InterPro" id="IPR003323">
    <property type="entry name" value="OTU_dom"/>
</dbReference>
<dbReference type="Gene3D" id="3.30.200.60">
    <property type="entry name" value="Peptidase C65 Otubain, subdomain 1"/>
    <property type="match status" value="1"/>
</dbReference>
<evidence type="ECO:0000313" key="11">
    <source>
        <dbReference type="Proteomes" id="UP001163105"/>
    </source>
</evidence>
<dbReference type="SUPFAM" id="SSF54001">
    <property type="entry name" value="Cysteine proteinases"/>
    <property type="match status" value="1"/>
</dbReference>
<protein>
    <recommendedName>
        <fullName evidence="2">ubiquitinyl hydrolase 1</fullName>
        <ecNumber evidence="2">3.4.19.12</ecNumber>
    </recommendedName>
</protein>
<dbReference type="GO" id="GO:0005634">
    <property type="term" value="C:nucleus"/>
    <property type="evidence" value="ECO:0007669"/>
    <property type="project" value="TreeGrafter"/>
</dbReference>
<proteinExistence type="predicted"/>
<feature type="compositionally biased region" description="Low complexity" evidence="7">
    <location>
        <begin position="108"/>
        <end position="123"/>
    </location>
</feature>
<evidence type="ECO:0000256" key="3">
    <source>
        <dbReference type="ARBA" id="ARBA00022670"/>
    </source>
</evidence>
<reference evidence="10" key="1">
    <citation type="submission" date="2023-01" db="EMBL/GenBank/DDBJ databases">
        <title>The growth and conidiation of Purpureocillium lavendulum are regulated by nitrogen source and histone H3K14 acetylation.</title>
        <authorList>
            <person name="Tang P."/>
            <person name="Han J."/>
            <person name="Zhang C."/>
            <person name="Tang P."/>
            <person name="Qi F."/>
            <person name="Zhang K."/>
            <person name="Liang L."/>
        </authorList>
    </citation>
    <scope>NUCLEOTIDE SEQUENCE</scope>
    <source>
        <strain evidence="10">YMF1.00683</strain>
    </source>
</reference>
<evidence type="ECO:0000256" key="5">
    <source>
        <dbReference type="ARBA" id="ARBA00022801"/>
    </source>
</evidence>
<evidence type="ECO:0000256" key="7">
    <source>
        <dbReference type="SAM" id="MobiDB-lite"/>
    </source>
</evidence>
<dbReference type="CDD" id="cd02440">
    <property type="entry name" value="AdoMet_MTases"/>
    <property type="match status" value="1"/>
</dbReference>
<name>A0AB34G7X1_9HYPO</name>
<keyword evidence="4" id="KW-0833">Ubl conjugation pathway</keyword>
<dbReference type="Pfam" id="PF10275">
    <property type="entry name" value="Peptidase_C65"/>
    <property type="match status" value="1"/>
</dbReference>
<evidence type="ECO:0000313" key="10">
    <source>
        <dbReference type="EMBL" id="KAJ6447016.1"/>
    </source>
</evidence>
<dbReference type="AlphaFoldDB" id="A0AB34G7X1"/>
<dbReference type="Pfam" id="PF13489">
    <property type="entry name" value="Methyltransf_23"/>
    <property type="match status" value="1"/>
</dbReference>
<feature type="compositionally biased region" description="Basic residues" evidence="7">
    <location>
        <begin position="159"/>
        <end position="186"/>
    </location>
</feature>